<dbReference type="PANTHER" id="PTHR48081:SF8">
    <property type="entry name" value="ALPHA_BETA HYDROLASE FOLD-3 DOMAIN-CONTAINING PROTEIN-RELATED"/>
    <property type="match status" value="1"/>
</dbReference>
<evidence type="ECO:0000313" key="5">
    <source>
        <dbReference type="EMBL" id="MBB5433379.1"/>
    </source>
</evidence>
<comment type="similarity">
    <text evidence="1">Belongs to the 'GDXG' lipolytic enzyme family.</text>
</comment>
<evidence type="ECO:0000256" key="1">
    <source>
        <dbReference type="ARBA" id="ARBA00010515"/>
    </source>
</evidence>
<comment type="caution">
    <text evidence="5">The sequence shown here is derived from an EMBL/GenBank/DDBJ whole genome shotgun (WGS) entry which is preliminary data.</text>
</comment>
<keyword evidence="6" id="KW-1185">Reference proteome</keyword>
<dbReference type="InterPro" id="IPR029058">
    <property type="entry name" value="AB_hydrolase_fold"/>
</dbReference>
<name>A0A7W8QNS9_9ACTN</name>
<dbReference type="EMBL" id="JACHDB010000001">
    <property type="protein sequence ID" value="MBB5433379.1"/>
    <property type="molecule type" value="Genomic_DNA"/>
</dbReference>
<dbReference type="InterPro" id="IPR002168">
    <property type="entry name" value="Lipase_GDXG_HIS_AS"/>
</dbReference>
<dbReference type="PROSITE" id="PS01174">
    <property type="entry name" value="LIPASE_GDXG_SER"/>
    <property type="match status" value="1"/>
</dbReference>
<evidence type="ECO:0000259" key="4">
    <source>
        <dbReference type="Pfam" id="PF07859"/>
    </source>
</evidence>
<dbReference type="Pfam" id="PF07859">
    <property type="entry name" value="Abhydrolase_3"/>
    <property type="match status" value="1"/>
</dbReference>
<dbReference type="FunFam" id="3.40.50.1820:FF:000089">
    <property type="entry name" value="Alpha/beta hydrolase"/>
    <property type="match status" value="1"/>
</dbReference>
<dbReference type="InterPro" id="IPR013094">
    <property type="entry name" value="AB_hydrolase_3"/>
</dbReference>
<evidence type="ECO:0000313" key="6">
    <source>
        <dbReference type="Proteomes" id="UP000572635"/>
    </source>
</evidence>
<dbReference type="InterPro" id="IPR033140">
    <property type="entry name" value="Lipase_GDXG_put_SER_AS"/>
</dbReference>
<dbReference type="PROSITE" id="PS01173">
    <property type="entry name" value="LIPASE_GDXG_HIS"/>
    <property type="match status" value="1"/>
</dbReference>
<reference evidence="5 6" key="1">
    <citation type="submission" date="2020-08" db="EMBL/GenBank/DDBJ databases">
        <title>Sequencing the genomes of 1000 actinobacteria strains.</title>
        <authorList>
            <person name="Klenk H.-P."/>
        </authorList>
    </citation>
    <scope>NUCLEOTIDE SEQUENCE [LARGE SCALE GENOMIC DNA]</scope>
    <source>
        <strain evidence="5 6">DSM 44551</strain>
    </source>
</reference>
<keyword evidence="2 5" id="KW-0378">Hydrolase</keyword>
<dbReference type="PANTHER" id="PTHR48081">
    <property type="entry name" value="AB HYDROLASE SUPERFAMILY PROTEIN C4A8.06C"/>
    <property type="match status" value="1"/>
</dbReference>
<protein>
    <submittedName>
        <fullName evidence="5">Acetyl esterase</fullName>
        <ecNumber evidence="5">3.1.1.-</ecNumber>
    </submittedName>
</protein>
<dbReference type="EC" id="3.1.1.-" evidence="5"/>
<dbReference type="RefSeq" id="WP_184393074.1">
    <property type="nucleotide sequence ID" value="NZ_BAAAJD010000019.1"/>
</dbReference>
<feature type="active site" evidence="3">
    <location>
        <position position="155"/>
    </location>
</feature>
<dbReference type="Gene3D" id="3.40.50.1820">
    <property type="entry name" value="alpha/beta hydrolase"/>
    <property type="match status" value="1"/>
</dbReference>
<dbReference type="InterPro" id="IPR050300">
    <property type="entry name" value="GDXG_lipolytic_enzyme"/>
</dbReference>
<dbReference type="SUPFAM" id="SSF53474">
    <property type="entry name" value="alpha/beta-Hydrolases"/>
    <property type="match status" value="1"/>
</dbReference>
<proteinExistence type="inferred from homology"/>
<organism evidence="5 6">
    <name type="scientific">Nocardiopsis composta</name>
    <dbReference type="NCBI Taxonomy" id="157465"/>
    <lineage>
        <taxon>Bacteria</taxon>
        <taxon>Bacillati</taxon>
        <taxon>Actinomycetota</taxon>
        <taxon>Actinomycetes</taxon>
        <taxon>Streptosporangiales</taxon>
        <taxon>Nocardiopsidaceae</taxon>
        <taxon>Nocardiopsis</taxon>
    </lineage>
</organism>
<sequence length="316" mass="32875">MRPSQETLEFIEFMTRSGPRIDSGLPAAELRAALQERRTSPAGPEVALVRGAEAPGPAGPVPLRHYHPEPGAVLPGIVFFHGGGFVLGDLDSHDHVCRIIAAGTGASVVAVDYRLAPEHPFPAAVEDAFAALRWVAANAGELGIDPGRLAVAGDSAGGNLAAVTAQLARDAGGPGLVFQALVYPVVDWTPDETGERYPSHRENGEDYFLTTGAMEWFCEQYLGSPADAADPRCSPLLAGSLEGLPPALVLTADFDPLRDEGEAYARALAAAGVPATTVRINDGFHGILGFGAFLGPARRAEAAVTAALRHAFASDG</sequence>
<dbReference type="Proteomes" id="UP000572635">
    <property type="component" value="Unassembled WGS sequence"/>
</dbReference>
<accession>A0A7W8QNS9</accession>
<dbReference type="AlphaFoldDB" id="A0A7W8QNS9"/>
<evidence type="ECO:0000256" key="2">
    <source>
        <dbReference type="ARBA" id="ARBA00022801"/>
    </source>
</evidence>
<evidence type="ECO:0000256" key="3">
    <source>
        <dbReference type="PROSITE-ProRule" id="PRU10038"/>
    </source>
</evidence>
<dbReference type="GO" id="GO:0016787">
    <property type="term" value="F:hydrolase activity"/>
    <property type="evidence" value="ECO:0007669"/>
    <property type="project" value="UniProtKB-KW"/>
</dbReference>
<feature type="domain" description="Alpha/beta hydrolase fold-3" evidence="4">
    <location>
        <begin position="77"/>
        <end position="287"/>
    </location>
</feature>
<gene>
    <name evidence="5" type="ORF">HDA36_003463</name>
</gene>